<keyword evidence="1" id="KW-1133">Transmembrane helix</keyword>
<protein>
    <submittedName>
        <fullName evidence="2">Uncharacterized protein</fullName>
    </submittedName>
</protein>
<proteinExistence type="predicted"/>
<evidence type="ECO:0000313" key="2">
    <source>
        <dbReference type="EMBL" id="MBC5650629.1"/>
    </source>
</evidence>
<evidence type="ECO:0000256" key="1">
    <source>
        <dbReference type="SAM" id="Phobius"/>
    </source>
</evidence>
<feature type="transmembrane region" description="Helical" evidence="1">
    <location>
        <begin position="133"/>
        <end position="150"/>
    </location>
</feature>
<reference evidence="2 3" key="1">
    <citation type="submission" date="2020-08" db="EMBL/GenBank/DDBJ databases">
        <title>Genome public.</title>
        <authorList>
            <person name="Liu C."/>
            <person name="Sun Q."/>
        </authorList>
    </citation>
    <scope>NUCLEOTIDE SEQUENCE [LARGE SCALE GENOMIC DNA]</scope>
    <source>
        <strain evidence="2 3">BX17</strain>
    </source>
</reference>
<name>A0A8I0DNK7_9FIRM</name>
<keyword evidence="1" id="KW-0472">Membrane</keyword>
<sequence length="170" mass="19048">MNEFNNRKQQNGETKRLKCPSCNSTNLQYVTETETKVETSGGYSGSKGFLGYLFLGPFGLLCGNCGKSQKTTVTDEHKHFWVCSDCGCKFPALEDLELEIQKKKNALKGVRSIFVCCLILVIMGILIDYSLLKIMGIGCAIFTVILVPLLKREIKTKESEYAELEQKVKM</sequence>
<accession>A0A8I0DNK7</accession>
<keyword evidence="1" id="KW-0812">Transmembrane</keyword>
<comment type="caution">
    <text evidence="2">The sequence shown here is derived from an EMBL/GenBank/DDBJ whole genome shotgun (WGS) entry which is preliminary data.</text>
</comment>
<keyword evidence="3" id="KW-1185">Reference proteome</keyword>
<evidence type="ECO:0000313" key="3">
    <source>
        <dbReference type="Proteomes" id="UP000652847"/>
    </source>
</evidence>
<organism evidence="2 3">
    <name type="scientific">Blautia segnis</name>
    <dbReference type="NCBI Taxonomy" id="2763030"/>
    <lineage>
        <taxon>Bacteria</taxon>
        <taxon>Bacillati</taxon>
        <taxon>Bacillota</taxon>
        <taxon>Clostridia</taxon>
        <taxon>Lachnospirales</taxon>
        <taxon>Lachnospiraceae</taxon>
        <taxon>Blautia</taxon>
    </lineage>
</organism>
<dbReference type="AlphaFoldDB" id="A0A8I0DNK7"/>
<gene>
    <name evidence="2" type="ORF">H8S54_05765</name>
</gene>
<dbReference type="Proteomes" id="UP000652847">
    <property type="component" value="Unassembled WGS sequence"/>
</dbReference>
<feature type="transmembrane region" description="Helical" evidence="1">
    <location>
        <begin position="109"/>
        <end position="127"/>
    </location>
</feature>
<dbReference type="RefSeq" id="WP_021924725.1">
    <property type="nucleotide sequence ID" value="NZ_JACOOT010000012.1"/>
</dbReference>
<dbReference type="EMBL" id="JACOOT010000012">
    <property type="protein sequence ID" value="MBC5650629.1"/>
    <property type="molecule type" value="Genomic_DNA"/>
</dbReference>